<dbReference type="Pfam" id="PF00004">
    <property type="entry name" value="AAA"/>
    <property type="match status" value="1"/>
</dbReference>
<dbReference type="InterPro" id="IPR050168">
    <property type="entry name" value="AAA_ATPase_domain"/>
</dbReference>
<protein>
    <recommendedName>
        <fullName evidence="5">AAA+ ATPase domain-containing protein</fullName>
    </recommendedName>
</protein>
<dbReference type="Gene3D" id="1.10.8.60">
    <property type="match status" value="1"/>
</dbReference>
<dbReference type="PANTHER" id="PTHR23077:SF171">
    <property type="entry name" value="NUCLEAR VALOSIN-CONTAINING PROTEIN-LIKE"/>
    <property type="match status" value="1"/>
</dbReference>
<evidence type="ECO:0000256" key="4">
    <source>
        <dbReference type="SAM" id="MobiDB-lite"/>
    </source>
</evidence>
<accession>A0A916TCC0</accession>
<gene>
    <name evidence="6" type="ORF">GCM10011380_31730</name>
</gene>
<feature type="domain" description="AAA+ ATPase" evidence="5">
    <location>
        <begin position="238"/>
        <end position="373"/>
    </location>
</feature>
<reference evidence="6" key="2">
    <citation type="submission" date="2020-09" db="EMBL/GenBank/DDBJ databases">
        <authorList>
            <person name="Sun Q."/>
            <person name="Zhou Y."/>
        </authorList>
    </citation>
    <scope>NUCLEOTIDE SEQUENCE</scope>
    <source>
        <strain evidence="6">CGMCC 1.15330</strain>
    </source>
</reference>
<dbReference type="PANTHER" id="PTHR23077">
    <property type="entry name" value="AAA-FAMILY ATPASE"/>
    <property type="match status" value="1"/>
</dbReference>
<dbReference type="InterPro" id="IPR003960">
    <property type="entry name" value="ATPase_AAA_CS"/>
</dbReference>
<comment type="similarity">
    <text evidence="3">Belongs to the AAA ATPase family.</text>
</comment>
<organism evidence="6 7">
    <name type="scientific">Sphingomonas metalli</name>
    <dbReference type="NCBI Taxonomy" id="1779358"/>
    <lineage>
        <taxon>Bacteria</taxon>
        <taxon>Pseudomonadati</taxon>
        <taxon>Pseudomonadota</taxon>
        <taxon>Alphaproteobacteria</taxon>
        <taxon>Sphingomonadales</taxon>
        <taxon>Sphingomonadaceae</taxon>
        <taxon>Sphingomonas</taxon>
    </lineage>
</organism>
<evidence type="ECO:0000256" key="3">
    <source>
        <dbReference type="RuleBase" id="RU003651"/>
    </source>
</evidence>
<sequence length="454" mass="48758">MPSSPLPQGTPLPDDQVLGRVIRSVDDAFWIHAAKGGRRVLVMTPAFASATALEPAGLKELTFAGTNYRCQLASGALDLLEHLPRPITVDQALNFASAVAAIDEPVRGVIYDEMKGMLVPFDASAAEPMSRADVLGRYMTGGVEVSGDDIVALARICPKFDEGDLELIAVTAGLATKKPVRSGTPRTRKGNASKPKASPTPIGRFELPGRRALADFFNEHVIDIVADEERYAALGIGFPGGIILEGPTGCGKTFAVERLVEHLGWPSFPIEASSVASPYIHETSRKVAQVFADAIKAAPSVIVIDEMDAFLSSREAGSQQHHVEEIAEFLRRIPEAARNRVLVIGMTNQVDAIDPAILRRGRFDHVIHVDHAGREEIAGLLQSLLTDIPNDVDDLSGLADRLAGRPLSDVAFVIREAGRLAARARKERIGADEIAAALAKSPSRNADDQRRIGF</sequence>
<evidence type="ECO:0000313" key="7">
    <source>
        <dbReference type="Proteomes" id="UP000623067"/>
    </source>
</evidence>
<evidence type="ECO:0000259" key="5">
    <source>
        <dbReference type="SMART" id="SM00382"/>
    </source>
</evidence>
<dbReference type="InterPro" id="IPR027417">
    <property type="entry name" value="P-loop_NTPase"/>
</dbReference>
<keyword evidence="2 3" id="KW-0067">ATP-binding</keyword>
<dbReference type="CDD" id="cd19481">
    <property type="entry name" value="RecA-like_protease"/>
    <property type="match status" value="1"/>
</dbReference>
<dbReference type="Proteomes" id="UP000623067">
    <property type="component" value="Unassembled WGS sequence"/>
</dbReference>
<dbReference type="EMBL" id="BMIH01000004">
    <property type="protein sequence ID" value="GGB39868.1"/>
    <property type="molecule type" value="Genomic_DNA"/>
</dbReference>
<comment type="caution">
    <text evidence="6">The sequence shown here is derived from an EMBL/GenBank/DDBJ whole genome shotgun (WGS) entry which is preliminary data.</text>
</comment>
<keyword evidence="1 3" id="KW-0547">Nucleotide-binding</keyword>
<feature type="region of interest" description="Disordered" evidence="4">
    <location>
        <begin position="179"/>
        <end position="204"/>
    </location>
</feature>
<evidence type="ECO:0000313" key="6">
    <source>
        <dbReference type="EMBL" id="GGB39868.1"/>
    </source>
</evidence>
<dbReference type="GO" id="GO:0005524">
    <property type="term" value="F:ATP binding"/>
    <property type="evidence" value="ECO:0007669"/>
    <property type="project" value="UniProtKB-KW"/>
</dbReference>
<proteinExistence type="inferred from homology"/>
<name>A0A916TCC0_9SPHN</name>
<dbReference type="InterPro" id="IPR003959">
    <property type="entry name" value="ATPase_AAA_core"/>
</dbReference>
<reference evidence="6" key="1">
    <citation type="journal article" date="2014" name="Int. J. Syst. Evol. Microbiol.">
        <title>Complete genome sequence of Corynebacterium casei LMG S-19264T (=DSM 44701T), isolated from a smear-ripened cheese.</title>
        <authorList>
            <consortium name="US DOE Joint Genome Institute (JGI-PGF)"/>
            <person name="Walter F."/>
            <person name="Albersmeier A."/>
            <person name="Kalinowski J."/>
            <person name="Ruckert C."/>
        </authorList>
    </citation>
    <scope>NUCLEOTIDE SEQUENCE</scope>
    <source>
        <strain evidence="6">CGMCC 1.15330</strain>
    </source>
</reference>
<dbReference type="PROSITE" id="PS00674">
    <property type="entry name" value="AAA"/>
    <property type="match status" value="1"/>
</dbReference>
<dbReference type="SMART" id="SM00382">
    <property type="entry name" value="AAA"/>
    <property type="match status" value="1"/>
</dbReference>
<dbReference type="Gene3D" id="3.40.50.300">
    <property type="entry name" value="P-loop containing nucleotide triphosphate hydrolases"/>
    <property type="match status" value="1"/>
</dbReference>
<dbReference type="GO" id="GO:0016887">
    <property type="term" value="F:ATP hydrolysis activity"/>
    <property type="evidence" value="ECO:0007669"/>
    <property type="project" value="InterPro"/>
</dbReference>
<dbReference type="RefSeq" id="WP_188660004.1">
    <property type="nucleotide sequence ID" value="NZ_BMIH01000004.1"/>
</dbReference>
<dbReference type="AlphaFoldDB" id="A0A916TCC0"/>
<keyword evidence="7" id="KW-1185">Reference proteome</keyword>
<dbReference type="SUPFAM" id="SSF52540">
    <property type="entry name" value="P-loop containing nucleoside triphosphate hydrolases"/>
    <property type="match status" value="1"/>
</dbReference>
<evidence type="ECO:0000256" key="1">
    <source>
        <dbReference type="ARBA" id="ARBA00022741"/>
    </source>
</evidence>
<dbReference type="InterPro" id="IPR003593">
    <property type="entry name" value="AAA+_ATPase"/>
</dbReference>
<evidence type="ECO:0000256" key="2">
    <source>
        <dbReference type="ARBA" id="ARBA00022840"/>
    </source>
</evidence>